<dbReference type="GO" id="GO:0033017">
    <property type="term" value="C:sarcoplasmic reticulum membrane"/>
    <property type="evidence" value="ECO:0007669"/>
    <property type="project" value="TreeGrafter"/>
</dbReference>
<keyword evidence="1" id="KW-0106">Calcium</keyword>
<evidence type="ECO:0000313" key="4">
    <source>
        <dbReference type="EMBL" id="ELW68105.1"/>
    </source>
</evidence>
<dbReference type="InterPro" id="IPR015925">
    <property type="entry name" value="Ryanodine_IP3_receptor"/>
</dbReference>
<proteinExistence type="predicted"/>
<reference evidence="5" key="1">
    <citation type="submission" date="2012-07" db="EMBL/GenBank/DDBJ databases">
        <title>Genome of the Chinese tree shrew, a rising model animal genetically related to primates.</title>
        <authorList>
            <person name="Zhang G."/>
            <person name="Fan Y."/>
            <person name="Yao Y."/>
            <person name="Huang Z."/>
        </authorList>
    </citation>
    <scope>NUCLEOTIDE SEQUENCE [LARGE SCALE GENOMIC DNA]</scope>
</reference>
<gene>
    <name evidence="4" type="ORF">TREES_T100003893</name>
</gene>
<keyword evidence="1" id="KW-0406">Ion transport</keyword>
<keyword evidence="1" id="KW-0813">Transport</keyword>
<dbReference type="GO" id="GO:0005219">
    <property type="term" value="F:ryanodine-sensitive calcium-release channel activity"/>
    <property type="evidence" value="ECO:0007669"/>
    <property type="project" value="TreeGrafter"/>
</dbReference>
<dbReference type="InterPro" id="IPR043136">
    <property type="entry name" value="B30.2/SPRY_sf"/>
</dbReference>
<dbReference type="GO" id="GO:0034704">
    <property type="term" value="C:calcium channel complex"/>
    <property type="evidence" value="ECO:0007669"/>
    <property type="project" value="TreeGrafter"/>
</dbReference>
<dbReference type="PANTHER" id="PTHR46399">
    <property type="entry name" value="B30.2/SPRY DOMAIN-CONTAINING PROTEIN"/>
    <property type="match status" value="1"/>
</dbReference>
<dbReference type="Pfam" id="PF02026">
    <property type="entry name" value="RyR"/>
    <property type="match status" value="1"/>
</dbReference>
<feature type="domain" description="B30.2/SPRY" evidence="3">
    <location>
        <begin position="55"/>
        <end position="258"/>
    </location>
</feature>
<evidence type="ECO:0000256" key="1">
    <source>
        <dbReference type="ARBA" id="ARBA00022568"/>
    </source>
</evidence>
<dbReference type="GO" id="GO:0005790">
    <property type="term" value="C:smooth endoplasmic reticulum"/>
    <property type="evidence" value="ECO:0007669"/>
    <property type="project" value="TreeGrafter"/>
</dbReference>
<dbReference type="InterPro" id="IPR003877">
    <property type="entry name" value="SPRY_dom"/>
</dbReference>
<sequence length="310" mass="33550">MWLFHSVLIMLGRKREGKGAGAGSAEAGSAEALCPAGSCKPHMALVPACSLQDVKNRRNPRLVPYALLDERTKRSNKDSLREAVRTLLGHGCHLQAPDQDPAPRAEVSSGTGERFRIFRAEKTYAVKAGRWYFEFEAVTAGDMRVGWSRPGCQPDRELGSDEQAFAFDGLKAQRWHQGSEHYGRPWQAGDVVGCMVDMDEHTAVFTLNGEVLLDDSGSELAFKDFDVRDGVTLDDLYLFLATCTRGPSLDIDVGIAPFGKLLSVTCSAPLSHGPNPSLRCAPTSPGRSDPHLVLPLSVCPPAGAGHEHAD</sequence>
<organism evidence="4 5">
    <name type="scientific">Tupaia chinensis</name>
    <name type="common">Chinese tree shrew</name>
    <name type="synonym">Tupaia belangeri chinensis</name>
    <dbReference type="NCBI Taxonomy" id="246437"/>
    <lineage>
        <taxon>Eukaryota</taxon>
        <taxon>Metazoa</taxon>
        <taxon>Chordata</taxon>
        <taxon>Craniata</taxon>
        <taxon>Vertebrata</taxon>
        <taxon>Euteleostomi</taxon>
        <taxon>Mammalia</taxon>
        <taxon>Eutheria</taxon>
        <taxon>Euarchontoglires</taxon>
        <taxon>Scandentia</taxon>
        <taxon>Tupaiidae</taxon>
        <taxon>Tupaia</taxon>
    </lineage>
</organism>
<dbReference type="GO" id="GO:0042383">
    <property type="term" value="C:sarcolemma"/>
    <property type="evidence" value="ECO:0007669"/>
    <property type="project" value="TreeGrafter"/>
</dbReference>
<dbReference type="PROSITE" id="PS50188">
    <property type="entry name" value="B302_SPRY"/>
    <property type="match status" value="1"/>
</dbReference>
<dbReference type="GO" id="GO:0014808">
    <property type="term" value="P:release of sequestered calcium ion into cytosol by sarcoplasmic reticulum"/>
    <property type="evidence" value="ECO:0007669"/>
    <property type="project" value="TreeGrafter"/>
</dbReference>
<dbReference type="GO" id="GO:0006941">
    <property type="term" value="P:striated muscle contraction"/>
    <property type="evidence" value="ECO:0007669"/>
    <property type="project" value="TreeGrafter"/>
</dbReference>
<dbReference type="InterPro" id="IPR003032">
    <property type="entry name" value="Ryanodine_rcpt"/>
</dbReference>
<keyword evidence="2" id="KW-0107">Calcium channel</keyword>
<dbReference type="SMART" id="SM00449">
    <property type="entry name" value="SPRY"/>
    <property type="match status" value="1"/>
</dbReference>
<dbReference type="AlphaFoldDB" id="L9KYT8"/>
<name>L9KYT8_TUPCH</name>
<accession>L9KYT8</accession>
<evidence type="ECO:0000256" key="2">
    <source>
        <dbReference type="ARBA" id="ARBA00022673"/>
    </source>
</evidence>
<dbReference type="SUPFAM" id="SSF49899">
    <property type="entry name" value="Concanavalin A-like lectins/glucanases"/>
    <property type="match status" value="1"/>
</dbReference>
<dbReference type="Proteomes" id="UP000011518">
    <property type="component" value="Unassembled WGS sequence"/>
</dbReference>
<keyword evidence="5" id="KW-1185">Reference proteome</keyword>
<dbReference type="Gene3D" id="2.60.120.920">
    <property type="match status" value="1"/>
</dbReference>
<dbReference type="STRING" id="246437.L9KYT8"/>
<dbReference type="PANTHER" id="PTHR46399:SF7">
    <property type="entry name" value="RYANODINE RECEPTOR 2"/>
    <property type="match status" value="1"/>
</dbReference>
<dbReference type="InParanoid" id="L9KYT8"/>
<dbReference type="InterPro" id="IPR001870">
    <property type="entry name" value="B30.2/SPRY"/>
</dbReference>
<dbReference type="InterPro" id="IPR013320">
    <property type="entry name" value="ConA-like_dom_sf"/>
</dbReference>
<evidence type="ECO:0000313" key="5">
    <source>
        <dbReference type="Proteomes" id="UP000011518"/>
    </source>
</evidence>
<dbReference type="EMBL" id="KB320579">
    <property type="protein sequence ID" value="ELW68105.1"/>
    <property type="molecule type" value="Genomic_DNA"/>
</dbReference>
<keyword evidence="1" id="KW-0109">Calcium transport</keyword>
<keyword evidence="2" id="KW-0407">Ion channel</keyword>
<dbReference type="Pfam" id="PF00622">
    <property type="entry name" value="SPRY"/>
    <property type="match status" value="1"/>
</dbReference>
<evidence type="ECO:0000259" key="3">
    <source>
        <dbReference type="PROSITE" id="PS50188"/>
    </source>
</evidence>
<protein>
    <submittedName>
        <fullName evidence="4">Ryanodine receptor 2</fullName>
    </submittedName>
</protein>
<dbReference type="GO" id="GO:0030018">
    <property type="term" value="C:Z disc"/>
    <property type="evidence" value="ECO:0007669"/>
    <property type="project" value="TreeGrafter"/>
</dbReference>
<keyword evidence="4" id="KW-0675">Receptor</keyword>
<reference evidence="5" key="2">
    <citation type="journal article" date="2013" name="Nat. Commun.">
        <title>Genome of the Chinese tree shrew.</title>
        <authorList>
            <person name="Fan Y."/>
            <person name="Huang Z.Y."/>
            <person name="Cao C.C."/>
            <person name="Chen C.S."/>
            <person name="Chen Y.X."/>
            <person name="Fan D.D."/>
            <person name="He J."/>
            <person name="Hou H.L."/>
            <person name="Hu L."/>
            <person name="Hu X.T."/>
            <person name="Jiang X.T."/>
            <person name="Lai R."/>
            <person name="Lang Y.S."/>
            <person name="Liang B."/>
            <person name="Liao S.G."/>
            <person name="Mu D."/>
            <person name="Ma Y.Y."/>
            <person name="Niu Y.Y."/>
            <person name="Sun X.Q."/>
            <person name="Xia J.Q."/>
            <person name="Xiao J."/>
            <person name="Xiong Z.Q."/>
            <person name="Xu L."/>
            <person name="Yang L."/>
            <person name="Zhang Y."/>
            <person name="Zhao W."/>
            <person name="Zhao X.D."/>
            <person name="Zheng Y.T."/>
            <person name="Zhou J.M."/>
            <person name="Zhu Y.B."/>
            <person name="Zhang G.J."/>
            <person name="Wang J."/>
            <person name="Yao Y.G."/>
        </authorList>
    </citation>
    <scope>NUCLEOTIDE SEQUENCE [LARGE SCALE GENOMIC DNA]</scope>
</reference>
<dbReference type="Gene3D" id="6.20.350.10">
    <property type="match status" value="1"/>
</dbReference>